<dbReference type="Proteomes" id="UP001169242">
    <property type="component" value="Unassembled WGS sequence"/>
</dbReference>
<keyword evidence="4" id="KW-0408">Iron</keyword>
<dbReference type="NCBIfam" id="TIGR04038">
    <property type="entry name" value="tatD_link_rSAM"/>
    <property type="match status" value="1"/>
</dbReference>
<keyword evidence="3" id="KW-0479">Metal-binding</keyword>
<evidence type="ECO:0000313" key="8">
    <source>
        <dbReference type="Proteomes" id="UP001169242"/>
    </source>
</evidence>
<dbReference type="NCBIfam" id="TIGR04100">
    <property type="entry name" value="rSAM_pair_X"/>
    <property type="match status" value="1"/>
</dbReference>
<protein>
    <submittedName>
        <fullName evidence="7">TIGR04100 family radical SAM protein</fullName>
    </submittedName>
</protein>
<dbReference type="CDD" id="cd01335">
    <property type="entry name" value="Radical_SAM"/>
    <property type="match status" value="1"/>
</dbReference>
<dbReference type="EMBL" id="JAQIFT010000058">
    <property type="protein sequence ID" value="MDA3732980.1"/>
    <property type="molecule type" value="Genomic_DNA"/>
</dbReference>
<evidence type="ECO:0000256" key="2">
    <source>
        <dbReference type="ARBA" id="ARBA00022691"/>
    </source>
</evidence>
<dbReference type="SUPFAM" id="SSF102114">
    <property type="entry name" value="Radical SAM enzymes"/>
    <property type="match status" value="1"/>
</dbReference>
<comment type="caution">
    <text evidence="7">The sequence shown here is derived from an EMBL/GenBank/DDBJ whole genome shotgun (WGS) entry which is preliminary data.</text>
</comment>
<evidence type="ECO:0000259" key="6">
    <source>
        <dbReference type="PROSITE" id="PS51918"/>
    </source>
</evidence>
<dbReference type="RefSeq" id="WP_271012925.1">
    <property type="nucleotide sequence ID" value="NZ_JAQIFT010000058.1"/>
</dbReference>
<dbReference type="PANTHER" id="PTHR42836">
    <property type="entry name" value="7-CARBOXY-7-DEAZAGUANINE SYNTHASE"/>
    <property type="match status" value="1"/>
</dbReference>
<keyword evidence="5" id="KW-0411">Iron-sulfur</keyword>
<evidence type="ECO:0000256" key="4">
    <source>
        <dbReference type="ARBA" id="ARBA00023004"/>
    </source>
</evidence>
<dbReference type="SFLD" id="SFLDS00029">
    <property type="entry name" value="Radical_SAM"/>
    <property type="match status" value="1"/>
</dbReference>
<dbReference type="GO" id="GO:0003824">
    <property type="term" value="F:catalytic activity"/>
    <property type="evidence" value="ECO:0007669"/>
    <property type="project" value="InterPro"/>
</dbReference>
<dbReference type="InterPro" id="IPR058240">
    <property type="entry name" value="rSAM_sf"/>
</dbReference>
<dbReference type="Gene3D" id="3.20.20.70">
    <property type="entry name" value="Aldolase class I"/>
    <property type="match status" value="1"/>
</dbReference>
<evidence type="ECO:0000256" key="5">
    <source>
        <dbReference type="ARBA" id="ARBA00023014"/>
    </source>
</evidence>
<evidence type="ECO:0000256" key="1">
    <source>
        <dbReference type="ARBA" id="ARBA00022485"/>
    </source>
</evidence>
<dbReference type="SFLD" id="SFLDG01111">
    <property type="entry name" value="Uncharacterised_Radical_SAM_Su"/>
    <property type="match status" value="1"/>
</dbReference>
<dbReference type="GO" id="GO:0051539">
    <property type="term" value="F:4 iron, 4 sulfur cluster binding"/>
    <property type="evidence" value="ECO:0007669"/>
    <property type="project" value="UniProtKB-KW"/>
</dbReference>
<dbReference type="GO" id="GO:0046872">
    <property type="term" value="F:metal ion binding"/>
    <property type="evidence" value="ECO:0007669"/>
    <property type="project" value="UniProtKB-KW"/>
</dbReference>
<dbReference type="InterPro" id="IPR007197">
    <property type="entry name" value="rSAM"/>
</dbReference>
<dbReference type="PROSITE" id="PS51918">
    <property type="entry name" value="RADICAL_SAM"/>
    <property type="match status" value="1"/>
</dbReference>
<reference evidence="7" key="1">
    <citation type="journal article" date="2023" name="Int. J. Syst. Evol. Microbiol.">
        <title>&lt;i&gt;Holtiella tumoricola&lt;/i&gt; gen. nov. sp. nov., isolated from a human clinical sample.</title>
        <authorList>
            <person name="Allen-Vercoe E."/>
            <person name="Daigneault M.C."/>
            <person name="Vancuren S.J."/>
            <person name="Cochrane K."/>
            <person name="O'Neal L.L."/>
            <person name="Sankaranarayanan K."/>
            <person name="Lawson P.A."/>
        </authorList>
    </citation>
    <scope>NUCLEOTIDE SEQUENCE</scope>
    <source>
        <strain evidence="7">CC70A</strain>
    </source>
</reference>
<dbReference type="InterPro" id="IPR023822">
    <property type="entry name" value="rSAM_TatD-assoc_bac"/>
</dbReference>
<accession>A0AA42J209</accession>
<name>A0AA42J209_9FIRM</name>
<keyword evidence="8" id="KW-1185">Reference proteome</keyword>
<keyword evidence="2" id="KW-0949">S-adenosyl-L-methionine</keyword>
<sequence length="199" mass="22518">MTILYKIDNSLYVNITNKCPCACVFCVRLEHDSVGECESLWLEKEPTLEEIIDAFEKHNLEDYDQIVFCGYGEPLERLDTVVEICKWIKAKSKTPIRINTNGLADLIHKKETAPTLEGLVDSISISLNAPDVKSYLEIARPKFGEISFSHLLYFASECKKVIPQITFSVVDILSGEQIEGCKRLASEMGIALRVREMIK</sequence>
<dbReference type="PANTHER" id="PTHR42836:SF1">
    <property type="entry name" value="7-CARBOXY-7-DEAZAGUANINE SYNTHASE"/>
    <property type="match status" value="1"/>
</dbReference>
<evidence type="ECO:0000256" key="3">
    <source>
        <dbReference type="ARBA" id="ARBA00022723"/>
    </source>
</evidence>
<organism evidence="7 8">
    <name type="scientific">Holtiella tumoricola</name>
    <dbReference type="NCBI Taxonomy" id="3018743"/>
    <lineage>
        <taxon>Bacteria</taxon>
        <taxon>Bacillati</taxon>
        <taxon>Bacillota</taxon>
        <taxon>Clostridia</taxon>
        <taxon>Lachnospirales</taxon>
        <taxon>Cellulosilyticaceae</taxon>
        <taxon>Holtiella</taxon>
    </lineage>
</organism>
<dbReference type="AlphaFoldDB" id="A0AA42J209"/>
<dbReference type="Pfam" id="PF04055">
    <property type="entry name" value="Radical_SAM"/>
    <property type="match status" value="1"/>
</dbReference>
<keyword evidence="1" id="KW-0004">4Fe-4S</keyword>
<proteinExistence type="predicted"/>
<evidence type="ECO:0000313" key="7">
    <source>
        <dbReference type="EMBL" id="MDA3732980.1"/>
    </source>
</evidence>
<gene>
    <name evidence="7" type="ORF">PBV87_16000</name>
</gene>
<dbReference type="InterPro" id="IPR013785">
    <property type="entry name" value="Aldolase_TIM"/>
</dbReference>
<feature type="domain" description="Radical SAM core" evidence="6">
    <location>
        <begin position="5"/>
        <end position="199"/>
    </location>
</feature>
<dbReference type="InterPro" id="IPR023821">
    <property type="entry name" value="rSAM_TatD-assoc"/>
</dbReference>